<protein>
    <recommendedName>
        <fullName evidence="1">Peptidase M15C domain-containing protein</fullName>
    </recommendedName>
</protein>
<evidence type="ECO:0000259" key="1">
    <source>
        <dbReference type="Pfam" id="PF13539"/>
    </source>
</evidence>
<evidence type="ECO:0000313" key="3">
    <source>
        <dbReference type="Proteomes" id="UP000051950"/>
    </source>
</evidence>
<dbReference type="Gene3D" id="3.30.1380.10">
    <property type="match status" value="1"/>
</dbReference>
<dbReference type="RefSeq" id="WP_057933734.1">
    <property type="nucleotide sequence ID" value="NZ_LMZQ01000015.1"/>
</dbReference>
<evidence type="ECO:0000313" key="2">
    <source>
        <dbReference type="EMBL" id="KRT14633.1"/>
    </source>
</evidence>
<organism evidence="2 3">
    <name type="scientific">Pedobacter ginsenosidimutans</name>
    <dbReference type="NCBI Taxonomy" id="687842"/>
    <lineage>
        <taxon>Bacteria</taxon>
        <taxon>Pseudomonadati</taxon>
        <taxon>Bacteroidota</taxon>
        <taxon>Sphingobacteriia</taxon>
        <taxon>Sphingobacteriales</taxon>
        <taxon>Sphingobacteriaceae</taxon>
        <taxon>Pedobacter</taxon>
    </lineage>
</organism>
<accession>A0A0T5VLQ8</accession>
<dbReference type="InterPro" id="IPR039561">
    <property type="entry name" value="Peptidase_M15C"/>
</dbReference>
<dbReference type="GO" id="GO:0008233">
    <property type="term" value="F:peptidase activity"/>
    <property type="evidence" value="ECO:0007669"/>
    <property type="project" value="InterPro"/>
</dbReference>
<dbReference type="InterPro" id="IPR009045">
    <property type="entry name" value="Zn_M74/Hedgehog-like"/>
</dbReference>
<dbReference type="OrthoDB" id="9799970at2"/>
<dbReference type="Proteomes" id="UP000051950">
    <property type="component" value="Unassembled WGS sequence"/>
</dbReference>
<dbReference type="EMBL" id="LMZQ01000015">
    <property type="protein sequence ID" value="KRT14633.1"/>
    <property type="molecule type" value="Genomic_DNA"/>
</dbReference>
<feature type="domain" description="Peptidase M15C" evidence="1">
    <location>
        <begin position="2"/>
        <end position="27"/>
    </location>
</feature>
<gene>
    <name evidence="2" type="ORF">ASU31_18360</name>
</gene>
<comment type="caution">
    <text evidence="2">The sequence shown here is derived from an EMBL/GenBank/DDBJ whole genome shotgun (WGS) entry which is preliminary data.</text>
</comment>
<keyword evidence="3" id="KW-1185">Reference proteome</keyword>
<dbReference type="SUPFAM" id="SSF55166">
    <property type="entry name" value="Hedgehog/DD-peptidase"/>
    <property type="match status" value="1"/>
</dbReference>
<name>A0A0T5VLQ8_9SPHI</name>
<sequence>MVDVFKSNGWEWGGDWVSFKDQRHLQIDYGYTWQQLQTKMSLGEQKNSYVIPDREPVTVSNLYGTYICIKF</sequence>
<reference evidence="2 3" key="1">
    <citation type="submission" date="2015-11" db="EMBL/GenBank/DDBJ databases">
        <title>Sequence of Pedobacter ginsenosidimutans.</title>
        <authorList>
            <person name="Carson E."/>
            <person name="Keyser V."/>
            <person name="Newman J."/>
            <person name="Miller J."/>
        </authorList>
    </citation>
    <scope>NUCLEOTIDE SEQUENCE [LARGE SCALE GENOMIC DNA]</scope>
    <source>
        <strain evidence="2 3">KACC 14530</strain>
    </source>
</reference>
<dbReference type="STRING" id="687842.ASU31_18360"/>
<dbReference type="AlphaFoldDB" id="A0A0T5VLQ8"/>
<proteinExistence type="predicted"/>
<dbReference type="Pfam" id="PF13539">
    <property type="entry name" value="Peptidase_M15_4"/>
    <property type="match status" value="1"/>
</dbReference>